<dbReference type="RefSeq" id="WP_188799646.1">
    <property type="nucleotide sequence ID" value="NZ_BMIZ01000002.1"/>
</dbReference>
<organism evidence="1 2">
    <name type="scientific">Dyella caseinilytica</name>
    <dbReference type="NCBI Taxonomy" id="1849581"/>
    <lineage>
        <taxon>Bacteria</taxon>
        <taxon>Pseudomonadati</taxon>
        <taxon>Pseudomonadota</taxon>
        <taxon>Gammaproteobacteria</taxon>
        <taxon>Lysobacterales</taxon>
        <taxon>Rhodanobacteraceae</taxon>
        <taxon>Dyella</taxon>
    </lineage>
</organism>
<keyword evidence="2" id="KW-1185">Reference proteome</keyword>
<reference evidence="1 2" key="1">
    <citation type="submission" date="2020-10" db="EMBL/GenBank/DDBJ databases">
        <title>Phylogeny of dyella-like bacteria.</title>
        <authorList>
            <person name="Fu J."/>
        </authorList>
    </citation>
    <scope>NUCLEOTIDE SEQUENCE [LARGE SCALE GENOMIC DNA]</scope>
    <source>
        <strain evidence="1 2">DHOB09</strain>
    </source>
</reference>
<evidence type="ECO:0008006" key="3">
    <source>
        <dbReference type="Google" id="ProtNLM"/>
    </source>
</evidence>
<dbReference type="Proteomes" id="UP000663181">
    <property type="component" value="Chromosome"/>
</dbReference>
<protein>
    <recommendedName>
        <fullName evidence="3">Minor structural protein GP20</fullName>
    </recommendedName>
</protein>
<gene>
    <name evidence="1" type="ORF">ISN74_13020</name>
</gene>
<proteinExistence type="predicted"/>
<name>A0ABX7GQX6_9GAMM</name>
<evidence type="ECO:0000313" key="1">
    <source>
        <dbReference type="EMBL" id="QRN52398.1"/>
    </source>
</evidence>
<evidence type="ECO:0000313" key="2">
    <source>
        <dbReference type="Proteomes" id="UP000663181"/>
    </source>
</evidence>
<accession>A0ABX7GQX6</accession>
<sequence length="204" mass="20669">MAFDANDPKDQEVLAAAVAEAVEAATAGLKTKNTELLGKLQKAKGAQTIDPAEHAALEAERDNLAAQLADANKATAKATKDADTATKRLADLTAANDRAFTDAALTEALTRAGVTNPVHVKAAKAMHGGSLSVADENGVRTVKAGDKSLGDFVTEWAGSDEGKHFVTVANVSGGGAANAGAAGVGAKQPTLTEQALALKAQQQK</sequence>
<dbReference type="EMBL" id="CP064030">
    <property type="protein sequence ID" value="QRN52398.1"/>
    <property type="molecule type" value="Genomic_DNA"/>
</dbReference>